<protein>
    <submittedName>
        <fullName evidence="1">Uncharacterized protein</fullName>
    </submittedName>
</protein>
<gene>
    <name evidence="1" type="ORF">GCU60_19140</name>
</gene>
<organism evidence="1 2">
    <name type="scientific">Blastococcus saxobsidens</name>
    <dbReference type="NCBI Taxonomy" id="138336"/>
    <lineage>
        <taxon>Bacteria</taxon>
        <taxon>Bacillati</taxon>
        <taxon>Actinomycetota</taxon>
        <taxon>Actinomycetes</taxon>
        <taxon>Geodermatophilales</taxon>
        <taxon>Geodermatophilaceae</taxon>
        <taxon>Blastococcus</taxon>
    </lineage>
</organism>
<proteinExistence type="predicted"/>
<name>A0A6L9W8P2_9ACTN</name>
<dbReference type="Proteomes" id="UP000479241">
    <property type="component" value="Unassembled WGS sequence"/>
</dbReference>
<comment type="caution">
    <text evidence="1">The sequence shown here is derived from an EMBL/GenBank/DDBJ whole genome shotgun (WGS) entry which is preliminary data.</text>
</comment>
<reference evidence="1 2" key="1">
    <citation type="submission" date="2019-12" db="EMBL/GenBank/DDBJ databases">
        <title>the WGS of Blastococcus saxobsidens 67B17.</title>
        <authorList>
            <person name="Jiang Z."/>
        </authorList>
    </citation>
    <scope>NUCLEOTIDE SEQUENCE [LARGE SCALE GENOMIC DNA]</scope>
    <source>
        <strain evidence="1 2">67B17</strain>
    </source>
</reference>
<sequence>MLNPALMALVTAAAASEYERADGGPMPWPLAYLVAPMVLHSGTRAVLPGSTRTHLASWLSSHPVIHAGFARRAQGLADLVREGVRFGLANSVLVVNDLGGVSGTVNTRPARGTETGELIRKAGFVGKWLTKVDQPATAFVLLGVAL</sequence>
<dbReference type="InterPro" id="IPR045390">
    <property type="entry name" value="ABC-3C_MC3"/>
</dbReference>
<evidence type="ECO:0000313" key="1">
    <source>
        <dbReference type="EMBL" id="NEK87860.1"/>
    </source>
</evidence>
<dbReference type="EMBL" id="JAAGWG010000045">
    <property type="protein sequence ID" value="NEK87860.1"/>
    <property type="molecule type" value="Genomic_DNA"/>
</dbReference>
<dbReference type="AlphaFoldDB" id="A0A6L9W8P2"/>
<evidence type="ECO:0000313" key="2">
    <source>
        <dbReference type="Proteomes" id="UP000479241"/>
    </source>
</evidence>
<accession>A0A6L9W8P2</accession>
<dbReference type="Pfam" id="PF20131">
    <property type="entry name" value="MC3"/>
    <property type="match status" value="1"/>
</dbReference>